<protein>
    <submittedName>
        <fullName evidence="2">XRE family transcriptional regulator</fullName>
    </submittedName>
</protein>
<proteinExistence type="predicted"/>
<sequence>MNDEQEKVQARIHSLGQQIRAHRIAQNLSQQRLALMVHTDQAVIARIEAGKHNTGIAKYIEIADALDVPLGALINF</sequence>
<dbReference type="SUPFAM" id="SSF47413">
    <property type="entry name" value="lambda repressor-like DNA-binding domains"/>
    <property type="match status" value="1"/>
</dbReference>
<dbReference type="RefSeq" id="WP_114548229.1">
    <property type="nucleotide sequence ID" value="NZ_DBGDPA010000039.1"/>
</dbReference>
<comment type="caution">
    <text evidence="2">The sequence shown here is derived from an EMBL/GenBank/DDBJ whole genome shotgun (WGS) entry which is preliminary data.</text>
</comment>
<evidence type="ECO:0000313" key="3">
    <source>
        <dbReference type="Proteomes" id="UP000253805"/>
    </source>
</evidence>
<accession>A0A369P6X3</accession>
<evidence type="ECO:0000313" key="2">
    <source>
        <dbReference type="EMBL" id="RDC47015.1"/>
    </source>
</evidence>
<dbReference type="InterPro" id="IPR010982">
    <property type="entry name" value="Lambda_DNA-bd_dom_sf"/>
</dbReference>
<dbReference type="InterPro" id="IPR001387">
    <property type="entry name" value="Cro/C1-type_HTH"/>
</dbReference>
<dbReference type="Pfam" id="PF01381">
    <property type="entry name" value="HTH_3"/>
    <property type="match status" value="1"/>
</dbReference>
<dbReference type="PROSITE" id="PS50943">
    <property type="entry name" value="HTH_CROC1"/>
    <property type="match status" value="1"/>
</dbReference>
<dbReference type="CDD" id="cd00093">
    <property type="entry name" value="HTH_XRE"/>
    <property type="match status" value="1"/>
</dbReference>
<dbReference type="AlphaFoldDB" id="A0A369P6X3"/>
<feature type="domain" description="HTH cro/C1-type" evidence="1">
    <location>
        <begin position="19"/>
        <end position="73"/>
    </location>
</feature>
<organism evidence="2 3">
    <name type="scientific">Adlercreutzia equolifaciens subsp. celatus</name>
    <dbReference type="NCBI Taxonomy" id="394340"/>
    <lineage>
        <taxon>Bacteria</taxon>
        <taxon>Bacillati</taxon>
        <taxon>Actinomycetota</taxon>
        <taxon>Coriobacteriia</taxon>
        <taxon>Eggerthellales</taxon>
        <taxon>Eggerthellaceae</taxon>
        <taxon>Adlercreutzia</taxon>
    </lineage>
</organism>
<reference evidence="2 3" key="1">
    <citation type="journal article" date="2018" name="Elife">
        <title>Discovery and characterization of a prevalent human gut bacterial enzyme sufficient for the inactivation of a family of plant toxins.</title>
        <authorList>
            <person name="Koppel N."/>
            <person name="Bisanz J.E."/>
            <person name="Pandelia M.E."/>
            <person name="Turnbaugh P.J."/>
            <person name="Balskus E.P."/>
        </authorList>
    </citation>
    <scope>NUCLEOTIDE SEQUENCE [LARGE SCALE GENOMIC DNA]</scope>
    <source>
        <strain evidence="2 3">OB21 GAM 11</strain>
    </source>
</reference>
<dbReference type="Gene3D" id="1.10.260.40">
    <property type="entry name" value="lambda repressor-like DNA-binding domains"/>
    <property type="match status" value="1"/>
</dbReference>
<gene>
    <name evidence="2" type="ORF">C1850_00795</name>
</gene>
<dbReference type="Proteomes" id="UP000253805">
    <property type="component" value="Unassembled WGS sequence"/>
</dbReference>
<dbReference type="SMART" id="SM00530">
    <property type="entry name" value="HTH_XRE"/>
    <property type="match status" value="1"/>
</dbReference>
<dbReference type="GO" id="GO:0003677">
    <property type="term" value="F:DNA binding"/>
    <property type="evidence" value="ECO:0007669"/>
    <property type="project" value="InterPro"/>
</dbReference>
<dbReference type="EMBL" id="PPUT01000001">
    <property type="protein sequence ID" value="RDC47015.1"/>
    <property type="molecule type" value="Genomic_DNA"/>
</dbReference>
<evidence type="ECO:0000259" key="1">
    <source>
        <dbReference type="PROSITE" id="PS50943"/>
    </source>
</evidence>
<name>A0A369P6X3_9ACTN</name>